<name>A0A372J9B2_9ACTN</name>
<evidence type="ECO:0000313" key="3">
    <source>
        <dbReference type="Proteomes" id="UP000261811"/>
    </source>
</evidence>
<dbReference type="EMBL" id="QURH01001052">
    <property type="protein sequence ID" value="RFU36404.1"/>
    <property type="molecule type" value="Genomic_DNA"/>
</dbReference>
<protein>
    <submittedName>
        <fullName evidence="2">Cupin</fullName>
    </submittedName>
</protein>
<sequence length="146" mass="15737">MTEAITVGHVHDDDVPWVQAGPVGLKVLLVSADTWVVRNRFAAGFALPTHKHTGGVHGHTFSGRWRYAEYGVDYVAGTYIYEPPGSVHTLTVLEDDTEILFVIQGAFIEYGKDGQISGVVDGESTLNAYLALCDAAAIPRPAGILR</sequence>
<organism evidence="2 3">
    <name type="scientific">Actinomadura logoneensis</name>
    <dbReference type="NCBI Taxonomy" id="2293572"/>
    <lineage>
        <taxon>Bacteria</taxon>
        <taxon>Bacillati</taxon>
        <taxon>Actinomycetota</taxon>
        <taxon>Actinomycetes</taxon>
        <taxon>Streptosporangiales</taxon>
        <taxon>Thermomonosporaceae</taxon>
        <taxon>Actinomadura</taxon>
    </lineage>
</organism>
<dbReference type="InterPro" id="IPR011051">
    <property type="entry name" value="RmlC_Cupin_sf"/>
</dbReference>
<evidence type="ECO:0000259" key="1">
    <source>
        <dbReference type="Pfam" id="PF12973"/>
    </source>
</evidence>
<accession>A0A372J9B2</accession>
<comment type="caution">
    <text evidence="2">The sequence shown here is derived from an EMBL/GenBank/DDBJ whole genome shotgun (WGS) entry which is preliminary data.</text>
</comment>
<dbReference type="InterPro" id="IPR014710">
    <property type="entry name" value="RmlC-like_jellyroll"/>
</dbReference>
<reference evidence="2 3" key="1">
    <citation type="submission" date="2018-08" db="EMBL/GenBank/DDBJ databases">
        <title>Actinomadura jelena sp. nov., a novel Actinomycete isolated from soil in Chad.</title>
        <authorList>
            <person name="Shi L."/>
        </authorList>
    </citation>
    <scope>NUCLEOTIDE SEQUENCE [LARGE SCALE GENOMIC DNA]</scope>
    <source>
        <strain evidence="2 3">NEAU-G17</strain>
    </source>
</reference>
<dbReference type="Proteomes" id="UP000261811">
    <property type="component" value="Unassembled WGS sequence"/>
</dbReference>
<keyword evidence="3" id="KW-1185">Reference proteome</keyword>
<dbReference type="Gene3D" id="2.60.120.10">
    <property type="entry name" value="Jelly Rolls"/>
    <property type="match status" value="1"/>
</dbReference>
<dbReference type="Pfam" id="PF12973">
    <property type="entry name" value="Cupin_7"/>
    <property type="match status" value="1"/>
</dbReference>
<dbReference type="AlphaFoldDB" id="A0A372J9B2"/>
<proteinExistence type="predicted"/>
<dbReference type="CDD" id="cd20302">
    <property type="entry name" value="cupin_DAD"/>
    <property type="match status" value="1"/>
</dbReference>
<dbReference type="InterPro" id="IPR025979">
    <property type="entry name" value="ChrR-like_cupin_dom"/>
</dbReference>
<gene>
    <name evidence="2" type="ORF">DZF91_38325</name>
</gene>
<dbReference type="SUPFAM" id="SSF51182">
    <property type="entry name" value="RmlC-like cupins"/>
    <property type="match status" value="1"/>
</dbReference>
<feature type="domain" description="ChrR-like cupin" evidence="1">
    <location>
        <begin position="10"/>
        <end position="107"/>
    </location>
</feature>
<dbReference type="OrthoDB" id="564955at2"/>
<evidence type="ECO:0000313" key="2">
    <source>
        <dbReference type="EMBL" id="RFU36404.1"/>
    </source>
</evidence>
<dbReference type="RefSeq" id="WP_117361924.1">
    <property type="nucleotide sequence ID" value="NZ_QURH01001052.1"/>
</dbReference>